<dbReference type="CDD" id="cd05227">
    <property type="entry name" value="AR_SDR_e"/>
    <property type="match status" value="1"/>
</dbReference>
<dbReference type="PANTHER" id="PTHR10366">
    <property type="entry name" value="NAD DEPENDENT EPIMERASE/DEHYDRATASE"/>
    <property type="match status" value="1"/>
</dbReference>
<reference evidence="4 5" key="1">
    <citation type="submission" date="2022-06" db="EMBL/GenBank/DDBJ databases">
        <title>Mesorhizobium sp. strain RP14 Genome sequencing and assembly.</title>
        <authorList>
            <person name="Kim I."/>
        </authorList>
    </citation>
    <scope>NUCLEOTIDE SEQUENCE [LARGE SCALE GENOMIC DNA]</scope>
    <source>
        <strain evidence="5">RP14(2022)</strain>
    </source>
</reference>
<protein>
    <submittedName>
        <fullName evidence="4">Aldehyde reductase</fullName>
    </submittedName>
</protein>
<dbReference type="Pfam" id="PF01370">
    <property type="entry name" value="Epimerase"/>
    <property type="match status" value="1"/>
</dbReference>
<dbReference type="Proteomes" id="UP001205906">
    <property type="component" value="Unassembled WGS sequence"/>
</dbReference>
<dbReference type="InterPro" id="IPR050425">
    <property type="entry name" value="NAD(P)_dehydrat-like"/>
</dbReference>
<keyword evidence="5" id="KW-1185">Reference proteome</keyword>
<accession>A0ABT1CBW0</accession>
<dbReference type="RefSeq" id="WP_252822739.1">
    <property type="nucleotide sequence ID" value="NZ_JAMXQS010000015.1"/>
</dbReference>
<name>A0ABT1CBW0_9HYPH</name>
<proteinExistence type="inferred from homology"/>
<dbReference type="EMBL" id="JAMXQS010000015">
    <property type="protein sequence ID" value="MCO6052327.1"/>
    <property type="molecule type" value="Genomic_DNA"/>
</dbReference>
<organism evidence="4 5">
    <name type="scientific">Mesorhizobium liriopis</name>
    <dbReference type="NCBI Taxonomy" id="2953882"/>
    <lineage>
        <taxon>Bacteria</taxon>
        <taxon>Pseudomonadati</taxon>
        <taxon>Pseudomonadota</taxon>
        <taxon>Alphaproteobacteria</taxon>
        <taxon>Hyphomicrobiales</taxon>
        <taxon>Phyllobacteriaceae</taxon>
        <taxon>Mesorhizobium</taxon>
    </lineage>
</organism>
<dbReference type="InterPro" id="IPR057326">
    <property type="entry name" value="KR_dom"/>
</dbReference>
<comment type="caution">
    <text evidence="4">The sequence shown here is derived from an EMBL/GenBank/DDBJ whole genome shotgun (WGS) entry which is preliminary data.</text>
</comment>
<sequence length="327" mass="34633">MSTILVTGGTGFLGSHCILQLPRDGYEVRTTVRDLGREQRARSTLQANGVATDAPLSFVAADLLSDGGWMEAVSGCDAVLHVASPFPATQPDNADDVIIPARDGTLRVLRAARDAGVGRVVLTSSFAAVGYGRQHPGRDFDERDWTEEDAPNAPYIRSKVVAERAAWDFVAREGNGLALSVVNPTGILGPVLGADYSTSIGMVKAILEGQVPGPPDMAFGVVDVRDVADLHLRVMSSSEAVGERFIAVAGPALSLRGVARLLSEHLGEQADRISTSLLEVSLTAQEGTQRRDSSSAKARRLLDWSPRSADEAILASAQSLIRLGLVI</sequence>
<evidence type="ECO:0000256" key="2">
    <source>
        <dbReference type="ARBA" id="ARBA00023445"/>
    </source>
</evidence>
<dbReference type="InterPro" id="IPR036291">
    <property type="entry name" value="NAD(P)-bd_dom_sf"/>
</dbReference>
<dbReference type="PANTHER" id="PTHR10366:SF564">
    <property type="entry name" value="STEROL-4-ALPHA-CARBOXYLATE 3-DEHYDROGENASE, DECARBOXYLATING"/>
    <property type="match status" value="1"/>
</dbReference>
<evidence type="ECO:0000259" key="3">
    <source>
        <dbReference type="SMART" id="SM00822"/>
    </source>
</evidence>
<dbReference type="SMART" id="SM00822">
    <property type="entry name" value="PKS_KR"/>
    <property type="match status" value="1"/>
</dbReference>
<dbReference type="InterPro" id="IPR001509">
    <property type="entry name" value="Epimerase_deHydtase"/>
</dbReference>
<comment type="similarity">
    <text evidence="2">Belongs to the NAD(P)-dependent epimerase/dehydratase family. Dihydroflavonol-4-reductase subfamily.</text>
</comment>
<dbReference type="SUPFAM" id="SSF51735">
    <property type="entry name" value="NAD(P)-binding Rossmann-fold domains"/>
    <property type="match status" value="1"/>
</dbReference>
<evidence type="ECO:0000256" key="1">
    <source>
        <dbReference type="ARBA" id="ARBA00023002"/>
    </source>
</evidence>
<keyword evidence="1" id="KW-0560">Oxidoreductase</keyword>
<gene>
    <name evidence="4" type="ORF">NGM99_21285</name>
</gene>
<dbReference type="Gene3D" id="3.40.50.720">
    <property type="entry name" value="NAD(P)-binding Rossmann-like Domain"/>
    <property type="match status" value="1"/>
</dbReference>
<feature type="domain" description="Ketoreductase" evidence="3">
    <location>
        <begin position="2"/>
        <end position="190"/>
    </location>
</feature>
<evidence type="ECO:0000313" key="5">
    <source>
        <dbReference type="Proteomes" id="UP001205906"/>
    </source>
</evidence>
<evidence type="ECO:0000313" key="4">
    <source>
        <dbReference type="EMBL" id="MCO6052327.1"/>
    </source>
</evidence>